<reference evidence="3 4" key="1">
    <citation type="journal article" date="2016" name="Nat. Commun.">
        <title>Thousands of microbial genomes shed light on interconnected biogeochemical processes in an aquifer system.</title>
        <authorList>
            <person name="Anantharaman K."/>
            <person name="Brown C.T."/>
            <person name="Hug L.A."/>
            <person name="Sharon I."/>
            <person name="Castelle C.J."/>
            <person name="Probst A.J."/>
            <person name="Thomas B.C."/>
            <person name="Singh A."/>
            <person name="Wilkins M.J."/>
            <person name="Karaoz U."/>
            <person name="Brodie E.L."/>
            <person name="Williams K.H."/>
            <person name="Hubbard S.S."/>
            <person name="Banfield J.F."/>
        </authorList>
    </citation>
    <scope>NUCLEOTIDE SEQUENCE [LARGE SCALE GENOMIC DNA]</scope>
</reference>
<proteinExistence type="predicted"/>
<protein>
    <recommendedName>
        <fullName evidence="2">Transglycosylase SLT domain-containing protein</fullName>
    </recommendedName>
</protein>
<keyword evidence="1" id="KW-0175">Coiled coil</keyword>
<name>A0A1F6DJQ8_9BACT</name>
<evidence type="ECO:0000259" key="2">
    <source>
        <dbReference type="Pfam" id="PF13406"/>
    </source>
</evidence>
<dbReference type="InterPro" id="IPR031304">
    <property type="entry name" value="SLT_2"/>
</dbReference>
<dbReference type="STRING" id="1798491.A3C87_04150"/>
<dbReference type="Proteomes" id="UP000176511">
    <property type="component" value="Unassembled WGS sequence"/>
</dbReference>
<dbReference type="InterPro" id="IPR023346">
    <property type="entry name" value="Lysozyme-like_dom_sf"/>
</dbReference>
<feature type="coiled-coil region" evidence="1">
    <location>
        <begin position="37"/>
        <end position="68"/>
    </location>
</feature>
<dbReference type="SUPFAM" id="SSF53955">
    <property type="entry name" value="Lysozyme-like"/>
    <property type="match status" value="1"/>
</dbReference>
<evidence type="ECO:0000313" key="3">
    <source>
        <dbReference type="EMBL" id="OGG61643.1"/>
    </source>
</evidence>
<dbReference type="EMBL" id="MFLE01000016">
    <property type="protein sequence ID" value="OGG61643.1"/>
    <property type="molecule type" value="Genomic_DNA"/>
</dbReference>
<evidence type="ECO:0000313" key="4">
    <source>
        <dbReference type="Proteomes" id="UP000176511"/>
    </source>
</evidence>
<dbReference type="Gene3D" id="6.10.250.3150">
    <property type="match status" value="1"/>
</dbReference>
<dbReference type="AlphaFoldDB" id="A0A1F6DJQ8"/>
<sequence>MRSTTIYTLIVVLVTISTGVLAIPSRSFAACDASNIINKPEAELQEYLKKCQEEEDKAKALLDQTKTEVKTIDGVVKNLGTKIVTAENTIKKKNALIVELGSEIRTRQARIEALEADIVRGKESLAELIRRTNEVGDYTFAEVFLNTKNLSEFYVDIDNYTGIKTKLELYFTQIREVQEQTENEKGELSEKQNDELDAKYVVEQEKKKVIVSQTDQKKLLSAKQSTAKVQAETLAEIQKKSAAIRAELFKLRDAGAIPFEDALRYAQNAERATGVRAAFILGILRQESNLGSNVGRCYLADTAGNGKYISTGGYVDGLMREDARRQDATAFLTLMKKLGRDPYSTPVSCPISSTTYGGAMGPTQFIPTTWMGIEAGLLAALGVSATDPWNPQHAIMATAVYVKQLGAAKQTYTAEREAAARYYAGGNWATMGLGYAASVLNHAEGYQKNIDYLNQN</sequence>
<dbReference type="Gene3D" id="1.10.530.10">
    <property type="match status" value="1"/>
</dbReference>
<accession>A0A1F6DJQ8</accession>
<gene>
    <name evidence="3" type="ORF">A3C87_04150</name>
</gene>
<dbReference type="Pfam" id="PF13406">
    <property type="entry name" value="SLT_2"/>
    <property type="match status" value="1"/>
</dbReference>
<comment type="caution">
    <text evidence="3">The sequence shown here is derived from an EMBL/GenBank/DDBJ whole genome shotgun (WGS) entry which is preliminary data.</text>
</comment>
<evidence type="ECO:0000256" key="1">
    <source>
        <dbReference type="SAM" id="Coils"/>
    </source>
</evidence>
<feature type="coiled-coil region" evidence="1">
    <location>
        <begin position="97"/>
        <end position="131"/>
    </location>
</feature>
<organism evidence="3 4">
    <name type="scientific">Candidatus Kaiserbacteria bacterium RIFCSPHIGHO2_02_FULL_49_34</name>
    <dbReference type="NCBI Taxonomy" id="1798491"/>
    <lineage>
        <taxon>Bacteria</taxon>
        <taxon>Candidatus Kaiseribacteriota</taxon>
    </lineage>
</organism>
<feature type="domain" description="Transglycosylase SLT" evidence="2">
    <location>
        <begin position="264"/>
        <end position="410"/>
    </location>
</feature>